<keyword evidence="3" id="KW-1185">Reference proteome</keyword>
<proteinExistence type="predicted"/>
<name>A0A5C6C2D7_9BACT</name>
<evidence type="ECO:0000313" key="3">
    <source>
        <dbReference type="Proteomes" id="UP000319908"/>
    </source>
</evidence>
<sequence length="540" mass="58812">MRHTTVTFHLYIWKQSNRALVRGRGNRSPFLFLMRQIMLSVLNFPASFRIVVATASLLLTSDLFAQSTDVGGKGPESGTTSSNSETATAAEMLQLGIYQEETAGDLATAKKMYRRVVEKAKESAKLAAEAQYRLGQCLLKEGDQDAATAAFDALIKEFPNQTDWVKKANEMVGKALTLLPAPYQSGQRQTLTMTLAGGQVIGFIGVGVDSGEFEGKSVWRMFVRRMINPTMNEGASTMVIDAATFKPLKTTFQHTLLGDSSAIWTDGELDIKMRDASGNSQTKTIELTTDAYCNDQWFFGFRQLPLRIGYKATLPIRVAFTGGNEIGLEVSVEKKETVETSVGKFECFRVDTNIGQVFWIADSPERLLVAFDGGGVVAKLSDVRADGAEEVLKNAHYGFQCRLPQGWFSMPMPTDQEDESNGFLMASTGMASSMIRVQKQSSLAEDAQPSADAWMKLRLQKAAKALKDFAPVGDIAPATIGDAPAVSASATFVSGPYTMKRTTTFAFIGDNAVEVHHTTLADEFEAAAATFHAVTSSVQF</sequence>
<reference evidence="2 3" key="1">
    <citation type="journal article" date="2020" name="Antonie Van Leeuwenhoek">
        <title>Rhodopirellula heiligendammensis sp. nov., Rhodopirellula pilleata sp. nov., and Rhodopirellula solitaria sp. nov. isolated from natural or artificial marine surfaces in Northern Germany and California, USA, and emended description of the genus Rhodopirellula.</title>
        <authorList>
            <person name="Kallscheuer N."/>
            <person name="Wiegand S."/>
            <person name="Jogler M."/>
            <person name="Boedeker C."/>
            <person name="Peeters S.H."/>
            <person name="Rast P."/>
            <person name="Heuer A."/>
            <person name="Jetten M.S.M."/>
            <person name="Rohde M."/>
            <person name="Jogler C."/>
        </authorList>
    </citation>
    <scope>NUCLEOTIDE SEQUENCE [LARGE SCALE GENOMIC DNA]</scope>
    <source>
        <strain evidence="2 3">Poly21</strain>
    </source>
</reference>
<comment type="caution">
    <text evidence="2">The sequence shown here is derived from an EMBL/GenBank/DDBJ whole genome shotgun (WGS) entry which is preliminary data.</text>
</comment>
<dbReference type="InterPro" id="IPR011990">
    <property type="entry name" value="TPR-like_helical_dom_sf"/>
</dbReference>
<feature type="repeat" description="TPR" evidence="1">
    <location>
        <begin position="128"/>
        <end position="161"/>
    </location>
</feature>
<organism evidence="2 3">
    <name type="scientific">Allorhodopirellula heiligendammensis</name>
    <dbReference type="NCBI Taxonomy" id="2714739"/>
    <lineage>
        <taxon>Bacteria</taxon>
        <taxon>Pseudomonadati</taxon>
        <taxon>Planctomycetota</taxon>
        <taxon>Planctomycetia</taxon>
        <taxon>Pirellulales</taxon>
        <taxon>Pirellulaceae</taxon>
        <taxon>Allorhodopirellula</taxon>
    </lineage>
</organism>
<evidence type="ECO:0000256" key="1">
    <source>
        <dbReference type="PROSITE-ProRule" id="PRU00339"/>
    </source>
</evidence>
<dbReference type="Pfam" id="PF11306">
    <property type="entry name" value="DUF3108"/>
    <property type="match status" value="1"/>
</dbReference>
<dbReference type="InterPro" id="IPR019734">
    <property type="entry name" value="TPR_rpt"/>
</dbReference>
<dbReference type="Proteomes" id="UP000319908">
    <property type="component" value="Unassembled WGS sequence"/>
</dbReference>
<dbReference type="Gene3D" id="3.40.1000.10">
    <property type="entry name" value="Mog1/PsbP, alpha/beta/alpha sandwich"/>
    <property type="match status" value="1"/>
</dbReference>
<dbReference type="Gene3D" id="1.25.40.10">
    <property type="entry name" value="Tetratricopeptide repeat domain"/>
    <property type="match status" value="1"/>
</dbReference>
<evidence type="ECO:0000313" key="2">
    <source>
        <dbReference type="EMBL" id="TWU18157.1"/>
    </source>
</evidence>
<dbReference type="InterPro" id="IPR021457">
    <property type="entry name" value="DUF3108"/>
</dbReference>
<gene>
    <name evidence="2" type="ORF">Poly21_03120</name>
</gene>
<accession>A0A5C6C2D7</accession>
<dbReference type="AlphaFoldDB" id="A0A5C6C2D7"/>
<dbReference type="OrthoDB" id="253415at2"/>
<dbReference type="Pfam" id="PF13432">
    <property type="entry name" value="TPR_16"/>
    <property type="match status" value="1"/>
</dbReference>
<dbReference type="EMBL" id="SJPU01000001">
    <property type="protein sequence ID" value="TWU18157.1"/>
    <property type="molecule type" value="Genomic_DNA"/>
</dbReference>
<protein>
    <submittedName>
        <fullName evidence="2">Uncharacterized protein</fullName>
    </submittedName>
</protein>
<keyword evidence="1" id="KW-0802">TPR repeat</keyword>
<dbReference type="PROSITE" id="PS50005">
    <property type="entry name" value="TPR"/>
    <property type="match status" value="1"/>
</dbReference>
<dbReference type="SUPFAM" id="SSF48452">
    <property type="entry name" value="TPR-like"/>
    <property type="match status" value="1"/>
</dbReference>